<feature type="non-terminal residue" evidence="1">
    <location>
        <position position="1"/>
    </location>
</feature>
<dbReference type="EMBL" id="CP012528">
    <property type="protein sequence ID" value="ALC48802.1"/>
    <property type="molecule type" value="Genomic_DNA"/>
</dbReference>
<organism evidence="1 2">
    <name type="scientific">Drosophila busckii</name>
    <name type="common">Fruit fly</name>
    <dbReference type="NCBI Taxonomy" id="30019"/>
    <lineage>
        <taxon>Eukaryota</taxon>
        <taxon>Metazoa</taxon>
        <taxon>Ecdysozoa</taxon>
        <taxon>Arthropoda</taxon>
        <taxon>Hexapoda</taxon>
        <taxon>Insecta</taxon>
        <taxon>Pterygota</taxon>
        <taxon>Neoptera</taxon>
        <taxon>Endopterygota</taxon>
        <taxon>Diptera</taxon>
        <taxon>Brachycera</taxon>
        <taxon>Muscomorpha</taxon>
        <taxon>Ephydroidea</taxon>
        <taxon>Drosophilidae</taxon>
        <taxon>Drosophila</taxon>
    </lineage>
</organism>
<proteinExistence type="predicted"/>
<evidence type="ECO:0000313" key="1">
    <source>
        <dbReference type="EMBL" id="ALC48802.1"/>
    </source>
</evidence>
<feature type="non-terminal residue" evidence="1">
    <location>
        <position position="599"/>
    </location>
</feature>
<accession>A0A0M4ERL8</accession>
<protein>
    <submittedName>
        <fullName evidence="1">Maker294</fullName>
    </submittedName>
</protein>
<reference evidence="1 2" key="1">
    <citation type="submission" date="2015-08" db="EMBL/GenBank/DDBJ databases">
        <title>Ancestral chromatin configuration constrains chromatin evolution on differentiating sex chromosomes in Drosophila.</title>
        <authorList>
            <person name="Zhou Q."/>
            <person name="Bachtrog D."/>
        </authorList>
    </citation>
    <scope>NUCLEOTIDE SEQUENCE [LARGE SCALE GENOMIC DNA]</scope>
    <source>
        <tissue evidence="1">Whole larvae</tissue>
    </source>
</reference>
<dbReference type="STRING" id="30019.A0A0M4ERL8"/>
<dbReference type="Proteomes" id="UP000494163">
    <property type="component" value="Chromosome X"/>
</dbReference>
<dbReference type="AlphaFoldDB" id="A0A0M4ERL8"/>
<keyword evidence="2" id="KW-1185">Reference proteome</keyword>
<name>A0A0M4ERL8_DROBS</name>
<dbReference type="OrthoDB" id="7873298at2759"/>
<sequence length="599" mass="65688">FHLVWQCNVSATDRLTTNVQLLVPAETDAAALPLQTACGIHMKCYNMTDPSIGSSSPHWANLISSNNMPTFVIESTPHNVTYNVPLVPPAAAQQLPLLMSGQMSPYAPVFHPMGSYASHLMALEQAAQINPVPAPPPPPRPMDPNLEDFYDRAPISEILLYNGQPPAHVQTFLYPVEANLNLMPQQQPQQQQPPVAAGPIRGPWWSEQHVEQQSQVLAPPTPTASPTFEGWRHAHKQSMDVAKTLAAAQHIPELRLLPPRDPWFESEAKLPAPRREWWQAAAFKPKKKPQAAAQPPVQLVHPRKADCWLPYGYVPQLAVAPTAAPSFATKVKVELPAAAAAAMSTLPLQPTGMGTEAGGNNISYSFTSSSSSSSIDALSDFPSFEEFASQVSDCSLSSSEYMATLRNLIMRAHNLMLPLLRGRFAKMSQAQMAAYTTALLGVTPLHPSLFLPTLSTQSSDRPWLDVRADHLPPPSHPPLDLPRTKQRPMRFDVGTQTEYHCWCMHISMYPPPPLPPHVPPPPCGAHFAGPPPPPQPNGPCLMAPCASFWGRPMAVPVHPHARPHAFPHAPQMQRAPTPASHYGYRFNTYSLPYNGQQQQ</sequence>
<evidence type="ECO:0000313" key="2">
    <source>
        <dbReference type="Proteomes" id="UP000494163"/>
    </source>
</evidence>
<gene>
    <name evidence="1" type="ORF">Dbus_chrXg658</name>
</gene>